<dbReference type="SUPFAM" id="SSF50249">
    <property type="entry name" value="Nucleic acid-binding proteins"/>
    <property type="match status" value="2"/>
</dbReference>
<dbReference type="AlphaFoldDB" id="A0A9Q1FPM7"/>
<dbReference type="FunFam" id="2.40.50.140:FF:000527">
    <property type="entry name" value="Methionine sulfoxide reductase B1b"/>
    <property type="match status" value="1"/>
</dbReference>
<dbReference type="PANTHER" id="PTHR21166">
    <property type="entry name" value="CELL DIVISION CONTROL PROTEIN 24 OB DOMAIN-CONTAINING PROTEIN-RELATED"/>
    <property type="match status" value="1"/>
</dbReference>
<organism evidence="6 7">
    <name type="scientific">Synaphobranchus kaupii</name>
    <name type="common">Kaup's arrowtooth eel</name>
    <dbReference type="NCBI Taxonomy" id="118154"/>
    <lineage>
        <taxon>Eukaryota</taxon>
        <taxon>Metazoa</taxon>
        <taxon>Chordata</taxon>
        <taxon>Craniata</taxon>
        <taxon>Vertebrata</taxon>
        <taxon>Euteleostomi</taxon>
        <taxon>Actinopterygii</taxon>
        <taxon>Neopterygii</taxon>
        <taxon>Teleostei</taxon>
        <taxon>Anguilliformes</taxon>
        <taxon>Synaphobranchidae</taxon>
        <taxon>Synaphobranchus</taxon>
    </lineage>
</organism>
<feature type="domain" description="MEIOB-like N-terminal" evidence="5">
    <location>
        <begin position="27"/>
        <end position="164"/>
    </location>
</feature>
<keyword evidence="1" id="KW-0238">DNA-binding</keyword>
<dbReference type="GO" id="GO:0003697">
    <property type="term" value="F:single-stranded DNA binding"/>
    <property type="evidence" value="ECO:0007669"/>
    <property type="project" value="TreeGrafter"/>
</dbReference>
<comment type="similarity">
    <text evidence="3">Belongs to the MEIOB family.</text>
</comment>
<proteinExistence type="inferred from homology"/>
<dbReference type="FunFam" id="2.40.50.140:FF:000171">
    <property type="entry name" value="meiosis-specific with OB domain-containing protein isoform X1"/>
    <property type="match status" value="1"/>
</dbReference>
<dbReference type="Pfam" id="PF24903">
    <property type="entry name" value="OB_MEIOB_N"/>
    <property type="match status" value="1"/>
</dbReference>
<dbReference type="OrthoDB" id="9937820at2759"/>
<evidence type="ECO:0008006" key="8">
    <source>
        <dbReference type="Google" id="ProtNLM"/>
    </source>
</evidence>
<accession>A0A9Q1FPM7</accession>
<dbReference type="CDD" id="cd04475">
    <property type="entry name" value="RPA1_DBD_B"/>
    <property type="match status" value="1"/>
</dbReference>
<dbReference type="Proteomes" id="UP001152622">
    <property type="component" value="Chromosome 4"/>
</dbReference>
<dbReference type="InterPro" id="IPR052469">
    <property type="entry name" value="MEIOB"/>
</dbReference>
<comment type="caution">
    <text evidence="6">The sequence shown here is derived from an EMBL/GenBank/DDBJ whole genome shotgun (WGS) entry which is preliminary data.</text>
</comment>
<dbReference type="PANTHER" id="PTHR21166:SF2">
    <property type="entry name" value="CELL DIVISION CONTROL PROTEIN 24 OB DOMAIN-CONTAINING PROTEIN-RELATED"/>
    <property type="match status" value="1"/>
</dbReference>
<dbReference type="Pfam" id="PF16900">
    <property type="entry name" value="REPA_OB_2"/>
    <property type="match status" value="1"/>
</dbReference>
<dbReference type="GO" id="GO:0008310">
    <property type="term" value="F:single-stranded DNA 3'-5' DNA exonuclease activity"/>
    <property type="evidence" value="ECO:0007669"/>
    <property type="project" value="TreeGrafter"/>
</dbReference>
<sequence length="489" mass="54756">MVCTLFKPRLSITVILRKKMTYYVSAPTYVAISDLHPNCTHPNILGVVIGKTDVKGFPDRKNIGSERFTFSFTIKDSPDHFINASSWGRDDYIHGLSNSFRIGDCVIIENPLVLTKDVEKEDRFCPSTPSFYRLLINENHSTIRVYPDTEADDKLLALFHLPVKDPADFYSLGDIVANGQTLDGSVINILAAVQSIGEPKNFTTSDGRNGQRCEVKLFDETEMKFSLICWDREAIQLVQAWIPRETVLFIADARVSFDNFRKSMVATVTSKTIITVNPDTKEANQLFNYAREFSETGGLDDQEKQSGEVPLDSIVDVFTVNQLKLKAQEILDRQDTIYGITYGFMTTLRIDSSISKVIRSRCAKCRFQVNEEMQACTNAACPAQGQPLEATSGFDLLVDITDHTGTLQSCTLSATAAETTLGCTAEDFVCLTEVQRTDLKWRFLLERCKIYLKVLPSSKARTGLRGSILHCTLADPVEVRQNVLTEQSK</sequence>
<evidence type="ECO:0000259" key="5">
    <source>
        <dbReference type="Pfam" id="PF24903"/>
    </source>
</evidence>
<reference evidence="6" key="1">
    <citation type="journal article" date="2023" name="Science">
        <title>Genome structures resolve the early diversification of teleost fishes.</title>
        <authorList>
            <person name="Parey E."/>
            <person name="Louis A."/>
            <person name="Montfort J."/>
            <person name="Bouchez O."/>
            <person name="Roques C."/>
            <person name="Iampietro C."/>
            <person name="Lluch J."/>
            <person name="Castinel A."/>
            <person name="Donnadieu C."/>
            <person name="Desvignes T."/>
            <person name="Floi Bucao C."/>
            <person name="Jouanno E."/>
            <person name="Wen M."/>
            <person name="Mejri S."/>
            <person name="Dirks R."/>
            <person name="Jansen H."/>
            <person name="Henkel C."/>
            <person name="Chen W.J."/>
            <person name="Zahm M."/>
            <person name="Cabau C."/>
            <person name="Klopp C."/>
            <person name="Thompson A.W."/>
            <person name="Robinson-Rechavi M."/>
            <person name="Braasch I."/>
            <person name="Lecointre G."/>
            <person name="Bobe J."/>
            <person name="Postlethwait J.H."/>
            <person name="Berthelot C."/>
            <person name="Roest Crollius H."/>
            <person name="Guiguen Y."/>
        </authorList>
    </citation>
    <scope>NUCLEOTIDE SEQUENCE</scope>
    <source>
        <strain evidence="6">WJC10195</strain>
    </source>
</reference>
<gene>
    <name evidence="6" type="ORF">SKAU_G00126180</name>
</gene>
<dbReference type="GO" id="GO:0000712">
    <property type="term" value="P:resolution of meiotic recombination intermediates"/>
    <property type="evidence" value="ECO:0007669"/>
    <property type="project" value="TreeGrafter"/>
</dbReference>
<keyword evidence="7" id="KW-1185">Reference proteome</keyword>
<dbReference type="InterPro" id="IPR031657">
    <property type="entry name" value="REPA_OB_2"/>
</dbReference>
<evidence type="ECO:0000313" key="7">
    <source>
        <dbReference type="Proteomes" id="UP001152622"/>
    </source>
</evidence>
<evidence type="ECO:0000256" key="1">
    <source>
        <dbReference type="ARBA" id="ARBA00023125"/>
    </source>
</evidence>
<evidence type="ECO:0000256" key="3">
    <source>
        <dbReference type="ARBA" id="ARBA00038329"/>
    </source>
</evidence>
<evidence type="ECO:0000259" key="4">
    <source>
        <dbReference type="Pfam" id="PF16900"/>
    </source>
</evidence>
<dbReference type="FunFam" id="2.40.50.140:FF:000239">
    <property type="entry name" value="Meiosis specific with OB domains"/>
    <property type="match status" value="1"/>
</dbReference>
<evidence type="ECO:0000256" key="2">
    <source>
        <dbReference type="ARBA" id="ARBA00023254"/>
    </source>
</evidence>
<dbReference type="EMBL" id="JAINUF010000004">
    <property type="protein sequence ID" value="KAJ8363787.1"/>
    <property type="molecule type" value="Genomic_DNA"/>
</dbReference>
<name>A0A9Q1FPM7_SYNKA</name>
<feature type="domain" description="Replication protein A OB" evidence="4">
    <location>
        <begin position="184"/>
        <end position="273"/>
    </location>
</feature>
<keyword evidence="2" id="KW-0469">Meiosis</keyword>
<dbReference type="Gene3D" id="2.40.50.140">
    <property type="entry name" value="Nucleic acid-binding proteins"/>
    <property type="match status" value="2"/>
</dbReference>
<dbReference type="InterPro" id="IPR012340">
    <property type="entry name" value="NA-bd_OB-fold"/>
</dbReference>
<dbReference type="InterPro" id="IPR056880">
    <property type="entry name" value="OB_MEIOB_N"/>
</dbReference>
<evidence type="ECO:0000313" key="6">
    <source>
        <dbReference type="EMBL" id="KAJ8363787.1"/>
    </source>
</evidence>
<protein>
    <recommendedName>
        <fullName evidence="8">Meiosis-specific with OB domain-containing protein</fullName>
    </recommendedName>
</protein>